<feature type="region of interest" description="Disordered" evidence="7">
    <location>
        <begin position="154"/>
        <end position="182"/>
    </location>
</feature>
<evidence type="ECO:0000256" key="7">
    <source>
        <dbReference type="SAM" id="MobiDB-lite"/>
    </source>
</evidence>
<evidence type="ECO:0000256" key="3">
    <source>
        <dbReference type="ARBA" id="ARBA00023015"/>
    </source>
</evidence>
<organism evidence="10">
    <name type="scientific">Daucus carota subsp. sativus</name>
    <name type="common">Carrot</name>
    <dbReference type="NCBI Taxonomy" id="79200"/>
    <lineage>
        <taxon>Eukaryota</taxon>
        <taxon>Viridiplantae</taxon>
        <taxon>Streptophyta</taxon>
        <taxon>Embryophyta</taxon>
        <taxon>Tracheophyta</taxon>
        <taxon>Spermatophyta</taxon>
        <taxon>Magnoliopsida</taxon>
        <taxon>eudicotyledons</taxon>
        <taxon>Gunneridae</taxon>
        <taxon>Pentapetalae</taxon>
        <taxon>asterids</taxon>
        <taxon>campanulids</taxon>
        <taxon>Apiales</taxon>
        <taxon>Apiaceae</taxon>
        <taxon>Apioideae</taxon>
        <taxon>Scandiceae</taxon>
        <taxon>Daucinae</taxon>
        <taxon>Daucus</taxon>
        <taxon>Daucus sect. Daucus</taxon>
    </lineage>
</organism>
<keyword evidence="5" id="KW-0804">Transcription</keyword>
<dbReference type="Gene3D" id="1.10.10.60">
    <property type="entry name" value="Homeodomain-like"/>
    <property type="match status" value="2"/>
</dbReference>
<name>A0A162ACQ3_DAUCS</name>
<dbReference type="SMART" id="SM00717">
    <property type="entry name" value="SANT"/>
    <property type="match status" value="2"/>
</dbReference>
<dbReference type="PANTHER" id="PTHR10641">
    <property type="entry name" value="MYB FAMILY TRANSCRIPTION FACTOR"/>
    <property type="match status" value="1"/>
</dbReference>
<dbReference type="Pfam" id="PF00249">
    <property type="entry name" value="Myb_DNA-binding"/>
    <property type="match status" value="2"/>
</dbReference>
<dbReference type="FunFam" id="1.10.10.60:FF:000015">
    <property type="entry name" value="Transcription factor RAX3"/>
    <property type="match status" value="1"/>
</dbReference>
<sequence>MGGGRAPCCDKKNVKRGPWSPAEDMKLAAFIQKNGHGNWRSLPKLAGLLRCGKSCRLRWINYLSPSVKRGNFTLQEEETIIKLHDLYGNRWSKIAAELPGRTDNEIKNVWNTHLKKRLSGKYSQCRSNISKNKLPKNDECSSIMIAALSSVSSTSATSNTGAEVPCQEDNKQPTRDHRRDQCPPVATMPEMLTEITPQICPDNNAKKETSRTSSFSSNASDYSSSAQPYHQAGNADKEMESLLSYSEEVPSDFDIWTVLEDFEKFESQQEQQLVPSYLQGSSSGDEDYIINHDIELAEKSEWYRYLENNEIGLVGIIGEEENISQNGKTGNGFCEEMSLEPEIDPDMDCLKHWPPSPHIF</sequence>
<feature type="domain" description="Myb-like" evidence="8">
    <location>
        <begin position="64"/>
        <end position="114"/>
    </location>
</feature>
<proteinExistence type="predicted"/>
<dbReference type="Proteomes" id="UP000077755">
    <property type="component" value="Chromosome 4"/>
</dbReference>
<dbReference type="GO" id="GO:0003677">
    <property type="term" value="F:DNA binding"/>
    <property type="evidence" value="ECO:0007669"/>
    <property type="project" value="UniProtKB-KW"/>
</dbReference>
<evidence type="ECO:0000256" key="5">
    <source>
        <dbReference type="ARBA" id="ARBA00023163"/>
    </source>
</evidence>
<evidence type="ECO:0000313" key="11">
    <source>
        <dbReference type="EMBL" id="WOG97935.1"/>
    </source>
</evidence>
<evidence type="ECO:0000256" key="1">
    <source>
        <dbReference type="ARBA" id="ARBA00004123"/>
    </source>
</evidence>
<keyword evidence="12" id="KW-1185">Reference proteome</keyword>
<evidence type="ECO:0000256" key="6">
    <source>
        <dbReference type="ARBA" id="ARBA00023242"/>
    </source>
</evidence>
<dbReference type="SUPFAM" id="SSF46689">
    <property type="entry name" value="Homeodomain-like"/>
    <property type="match status" value="1"/>
</dbReference>
<accession>A0A162ACQ3</accession>
<dbReference type="PROSITE" id="PS50090">
    <property type="entry name" value="MYB_LIKE"/>
    <property type="match status" value="2"/>
</dbReference>
<reference evidence="11" key="2">
    <citation type="submission" date="2022-03" db="EMBL/GenBank/DDBJ databases">
        <title>Draft title - Genomic analysis of global carrot germplasm unveils the trajectory of domestication and the origin of high carotenoid orange carrot.</title>
        <authorList>
            <person name="Iorizzo M."/>
            <person name="Ellison S."/>
            <person name="Senalik D."/>
            <person name="Macko-Podgorni A."/>
            <person name="Grzebelus D."/>
            <person name="Bostan H."/>
            <person name="Rolling W."/>
            <person name="Curaba J."/>
            <person name="Simon P."/>
        </authorList>
    </citation>
    <scope>NUCLEOTIDE SEQUENCE</scope>
    <source>
        <tissue evidence="11">Leaf</tissue>
    </source>
</reference>
<protein>
    <submittedName>
        <fullName evidence="10">Uncharacterized protein</fullName>
    </submittedName>
</protein>
<dbReference type="GO" id="GO:0005634">
    <property type="term" value="C:nucleus"/>
    <property type="evidence" value="ECO:0007669"/>
    <property type="project" value="UniProtKB-SubCell"/>
</dbReference>
<feature type="domain" description="Myb-like" evidence="8">
    <location>
        <begin position="11"/>
        <end position="63"/>
    </location>
</feature>
<dbReference type="InterPro" id="IPR001005">
    <property type="entry name" value="SANT/Myb"/>
</dbReference>
<dbReference type="OrthoDB" id="2143914at2759"/>
<evidence type="ECO:0000313" key="10">
    <source>
        <dbReference type="EMBL" id="KZM98910.1"/>
    </source>
</evidence>
<dbReference type="PROSITE" id="PS51294">
    <property type="entry name" value="HTH_MYB"/>
    <property type="match status" value="2"/>
</dbReference>
<evidence type="ECO:0000256" key="4">
    <source>
        <dbReference type="ARBA" id="ARBA00023125"/>
    </source>
</evidence>
<keyword evidence="4" id="KW-0238">DNA-binding</keyword>
<keyword evidence="6" id="KW-0539">Nucleus</keyword>
<feature type="compositionally biased region" description="Low complexity" evidence="7">
    <location>
        <begin position="211"/>
        <end position="225"/>
    </location>
</feature>
<dbReference type="STRING" id="79200.A0A162ACQ3"/>
<evidence type="ECO:0000259" key="9">
    <source>
        <dbReference type="PROSITE" id="PS51294"/>
    </source>
</evidence>
<feature type="compositionally biased region" description="Basic and acidic residues" evidence="7">
    <location>
        <begin position="168"/>
        <end position="181"/>
    </location>
</feature>
<gene>
    <name evidence="10" type="ORF">DCAR_013728</name>
    <name evidence="11" type="ORF">DCAR_0417276</name>
</gene>
<dbReference type="InterPro" id="IPR015495">
    <property type="entry name" value="Myb_TF_plants"/>
</dbReference>
<dbReference type="CDD" id="cd00167">
    <property type="entry name" value="SANT"/>
    <property type="match status" value="2"/>
</dbReference>
<evidence type="ECO:0000313" key="12">
    <source>
        <dbReference type="Proteomes" id="UP000077755"/>
    </source>
</evidence>
<dbReference type="InterPro" id="IPR017930">
    <property type="entry name" value="Myb_dom"/>
</dbReference>
<feature type="region of interest" description="Disordered" evidence="7">
    <location>
        <begin position="198"/>
        <end position="235"/>
    </location>
</feature>
<evidence type="ECO:0000256" key="2">
    <source>
        <dbReference type="ARBA" id="ARBA00022737"/>
    </source>
</evidence>
<keyword evidence="2" id="KW-0677">Repeat</keyword>
<comment type="subcellular location">
    <subcellularLocation>
        <location evidence="1">Nucleus</location>
    </subcellularLocation>
</comment>
<keyword evidence="3" id="KW-0805">Transcription regulation</keyword>
<feature type="domain" description="HTH myb-type" evidence="9">
    <location>
        <begin position="11"/>
        <end position="63"/>
    </location>
</feature>
<dbReference type="EMBL" id="LNRQ01000004">
    <property type="protein sequence ID" value="KZM98910.1"/>
    <property type="molecule type" value="Genomic_DNA"/>
</dbReference>
<dbReference type="EMBL" id="CP093346">
    <property type="protein sequence ID" value="WOG97935.1"/>
    <property type="molecule type" value="Genomic_DNA"/>
</dbReference>
<feature type="domain" description="HTH myb-type" evidence="9">
    <location>
        <begin position="64"/>
        <end position="118"/>
    </location>
</feature>
<dbReference type="AlphaFoldDB" id="A0A162ACQ3"/>
<dbReference type="InterPro" id="IPR009057">
    <property type="entry name" value="Homeodomain-like_sf"/>
</dbReference>
<reference evidence="10" key="1">
    <citation type="journal article" date="2016" name="Nat. Genet.">
        <title>A high-quality carrot genome assembly provides new insights into carotenoid accumulation and asterid genome evolution.</title>
        <authorList>
            <person name="Iorizzo M."/>
            <person name="Ellison S."/>
            <person name="Senalik D."/>
            <person name="Zeng P."/>
            <person name="Satapoomin P."/>
            <person name="Huang J."/>
            <person name="Bowman M."/>
            <person name="Iovene M."/>
            <person name="Sanseverino W."/>
            <person name="Cavagnaro P."/>
            <person name="Yildiz M."/>
            <person name="Macko-Podgorni A."/>
            <person name="Moranska E."/>
            <person name="Grzebelus E."/>
            <person name="Grzebelus D."/>
            <person name="Ashrafi H."/>
            <person name="Zheng Z."/>
            <person name="Cheng S."/>
            <person name="Spooner D."/>
            <person name="Van Deynze A."/>
            <person name="Simon P."/>
        </authorList>
    </citation>
    <scope>NUCLEOTIDE SEQUENCE [LARGE SCALE GENOMIC DNA]</scope>
    <source>
        <tissue evidence="10">Leaf</tissue>
    </source>
</reference>
<dbReference type="PANTHER" id="PTHR10641:SF1103">
    <property type="entry name" value="TRANSCRIPTION FACTOR MYB72"/>
    <property type="match status" value="1"/>
</dbReference>
<evidence type="ECO:0000259" key="8">
    <source>
        <dbReference type="PROSITE" id="PS50090"/>
    </source>
</evidence>
<dbReference type="Gramene" id="KZM98910">
    <property type="protein sequence ID" value="KZM98910"/>
    <property type="gene ID" value="DCAR_013728"/>
</dbReference>
<dbReference type="KEGG" id="dcr:108217745"/>